<evidence type="ECO:0000313" key="1">
    <source>
        <dbReference type="EMBL" id="MBB2192026.1"/>
    </source>
</evidence>
<comment type="caution">
    <text evidence="1">The sequence shown here is derived from an EMBL/GenBank/DDBJ whole genome shotgun (WGS) entry which is preliminary data.</text>
</comment>
<protein>
    <submittedName>
        <fullName evidence="1">DUF2290 domain-containing protein</fullName>
    </submittedName>
</protein>
<sequence length="94" mass="10823">MDHPEGGTSHPCSHLHIGFHSENRWPVRRVITASAFTMLIAKQYYPQEWEALDSTLGEKFAETLDGILIAERQNCRIIGDDYFAELEERSFHFG</sequence>
<reference evidence="1 2" key="1">
    <citation type="submission" date="2020-04" db="EMBL/GenBank/DDBJ databases">
        <title>Description of novel Gluconacetobacter.</title>
        <authorList>
            <person name="Sombolestani A."/>
        </authorList>
    </citation>
    <scope>NUCLEOTIDE SEQUENCE [LARGE SCALE GENOMIC DNA]</scope>
    <source>
        <strain evidence="1 2">LMG 21311</strain>
    </source>
</reference>
<dbReference type="InterPro" id="IPR018742">
    <property type="entry name" value="DUF2290"/>
</dbReference>
<dbReference type="AlphaFoldDB" id="A0A7W4JW52"/>
<dbReference type="Pfam" id="PF10053">
    <property type="entry name" value="DUF2290"/>
    <property type="match status" value="1"/>
</dbReference>
<dbReference type="EMBL" id="JABEQF010000043">
    <property type="protein sequence ID" value="MBB2192026.1"/>
    <property type="molecule type" value="Genomic_DNA"/>
</dbReference>
<dbReference type="RefSeq" id="WP_183121128.1">
    <property type="nucleotide sequence ID" value="NZ_JABEQF010000043.1"/>
</dbReference>
<dbReference type="Proteomes" id="UP000555756">
    <property type="component" value="Unassembled WGS sequence"/>
</dbReference>
<gene>
    <name evidence="1" type="ORF">HLH34_19055</name>
</gene>
<organism evidence="1 2">
    <name type="scientific">Gluconacetobacter azotocaptans</name>
    <dbReference type="NCBI Taxonomy" id="142834"/>
    <lineage>
        <taxon>Bacteria</taxon>
        <taxon>Pseudomonadati</taxon>
        <taxon>Pseudomonadota</taxon>
        <taxon>Alphaproteobacteria</taxon>
        <taxon>Acetobacterales</taxon>
        <taxon>Acetobacteraceae</taxon>
        <taxon>Gluconacetobacter</taxon>
    </lineage>
</organism>
<name>A0A7W4JW52_9PROT</name>
<accession>A0A7W4JW52</accession>
<evidence type="ECO:0000313" key="2">
    <source>
        <dbReference type="Proteomes" id="UP000555756"/>
    </source>
</evidence>
<keyword evidence="2" id="KW-1185">Reference proteome</keyword>
<proteinExistence type="predicted"/>